<keyword evidence="4 7" id="KW-0547">Nucleotide-binding</keyword>
<evidence type="ECO:0000256" key="5">
    <source>
        <dbReference type="ARBA" id="ARBA00022777"/>
    </source>
</evidence>
<dbReference type="Gene3D" id="3.40.50.300">
    <property type="entry name" value="P-loop containing nucleotide triphosphate hydrolases"/>
    <property type="match status" value="1"/>
</dbReference>
<dbReference type="SUPFAM" id="SSF52540">
    <property type="entry name" value="P-loop containing nucleoside triphosphate hydrolases"/>
    <property type="match status" value="1"/>
</dbReference>
<keyword evidence="2 7" id="KW-0808">Transferase</keyword>
<dbReference type="AlphaFoldDB" id="A0AAU9D5S7"/>
<feature type="domain" description="Thymidylate kinase-like" evidence="8">
    <location>
        <begin position="10"/>
        <end position="198"/>
    </location>
</feature>
<gene>
    <name evidence="7" type="primary">tmk</name>
    <name evidence="9" type="ORF">HLVA_19030</name>
</gene>
<evidence type="ECO:0000256" key="3">
    <source>
        <dbReference type="ARBA" id="ARBA00022727"/>
    </source>
</evidence>
<dbReference type="InterPro" id="IPR039430">
    <property type="entry name" value="Thymidylate_kin-like_dom"/>
</dbReference>
<dbReference type="EMBL" id="AP027059">
    <property type="protein sequence ID" value="BDU51334.1"/>
    <property type="molecule type" value="Genomic_DNA"/>
</dbReference>
<comment type="catalytic activity">
    <reaction evidence="7">
        <text>dTMP + ATP = dTDP + ADP</text>
        <dbReference type="Rhea" id="RHEA:13517"/>
        <dbReference type="ChEBI" id="CHEBI:30616"/>
        <dbReference type="ChEBI" id="CHEBI:58369"/>
        <dbReference type="ChEBI" id="CHEBI:63528"/>
        <dbReference type="ChEBI" id="CHEBI:456216"/>
        <dbReference type="EC" id="2.7.4.9"/>
    </reaction>
</comment>
<evidence type="ECO:0000256" key="6">
    <source>
        <dbReference type="ARBA" id="ARBA00022840"/>
    </source>
</evidence>
<evidence type="ECO:0000313" key="10">
    <source>
        <dbReference type="Proteomes" id="UP001321582"/>
    </source>
</evidence>
<comment type="function">
    <text evidence="7">Phosphorylation of dTMP to form dTDP in both de novo and salvage pathways of dTTP synthesis.</text>
</comment>
<dbReference type="GO" id="GO:0006227">
    <property type="term" value="P:dUDP biosynthetic process"/>
    <property type="evidence" value="ECO:0007669"/>
    <property type="project" value="TreeGrafter"/>
</dbReference>
<keyword evidence="3 7" id="KW-0545">Nucleotide biosynthesis</keyword>
<dbReference type="GO" id="GO:0006233">
    <property type="term" value="P:dTDP biosynthetic process"/>
    <property type="evidence" value="ECO:0007669"/>
    <property type="project" value="InterPro"/>
</dbReference>
<evidence type="ECO:0000259" key="8">
    <source>
        <dbReference type="Pfam" id="PF02223"/>
    </source>
</evidence>
<dbReference type="GO" id="GO:0005524">
    <property type="term" value="F:ATP binding"/>
    <property type="evidence" value="ECO:0007669"/>
    <property type="project" value="UniProtKB-UniRule"/>
</dbReference>
<dbReference type="CDD" id="cd01672">
    <property type="entry name" value="TMPK"/>
    <property type="match status" value="1"/>
</dbReference>
<dbReference type="HAMAP" id="MF_00165">
    <property type="entry name" value="Thymidylate_kinase"/>
    <property type="match status" value="1"/>
</dbReference>
<evidence type="ECO:0000256" key="1">
    <source>
        <dbReference type="ARBA" id="ARBA00009776"/>
    </source>
</evidence>
<dbReference type="RefSeq" id="WP_307904214.1">
    <property type="nucleotide sequence ID" value="NZ_AP027059.1"/>
</dbReference>
<evidence type="ECO:0000256" key="2">
    <source>
        <dbReference type="ARBA" id="ARBA00022679"/>
    </source>
</evidence>
<dbReference type="InterPro" id="IPR018094">
    <property type="entry name" value="Thymidylate_kinase"/>
</dbReference>
<dbReference type="Pfam" id="PF02223">
    <property type="entry name" value="Thymidylate_kin"/>
    <property type="match status" value="1"/>
</dbReference>
<dbReference type="EC" id="2.7.4.9" evidence="7"/>
<name>A0AAU9D5S7_9FUSO</name>
<dbReference type="PANTHER" id="PTHR10344:SF1">
    <property type="entry name" value="THYMIDYLATE KINASE"/>
    <property type="match status" value="1"/>
</dbReference>
<comment type="similarity">
    <text evidence="1 7">Belongs to the thymidylate kinase family.</text>
</comment>
<keyword evidence="6 7" id="KW-0067">ATP-binding</keyword>
<dbReference type="InterPro" id="IPR027417">
    <property type="entry name" value="P-loop_NTPase"/>
</dbReference>
<accession>A0AAU9D5S7</accession>
<sequence>MKKPYVISFSGIDGSGKTTQMNNLYEYLSNKGFKVKTTKVQFSALEVIYEYCDRYFGDPCAYHELPPFIVRIGLAYDVTHHYLKIMKEVSEYDFLLCDRHKIDFIAYGMGYGCTKEEMEWVEKILSLVEEPNLIFYFDTELSLSQERILTRKEKEHRIDENIDILTKVRNMFEKIITNKENIQRINANNSKNEVFNEIKERFNSLFTIANNVDKIHFKEY</sequence>
<dbReference type="GO" id="GO:0006235">
    <property type="term" value="P:dTTP biosynthetic process"/>
    <property type="evidence" value="ECO:0007669"/>
    <property type="project" value="UniProtKB-UniRule"/>
</dbReference>
<protein>
    <recommendedName>
        <fullName evidence="7">Thymidylate kinase</fullName>
        <ecNumber evidence="7">2.7.4.9</ecNumber>
    </recommendedName>
    <alternativeName>
        <fullName evidence="7">dTMP kinase</fullName>
    </alternativeName>
</protein>
<evidence type="ECO:0000313" key="9">
    <source>
        <dbReference type="EMBL" id="BDU51334.1"/>
    </source>
</evidence>
<keyword evidence="10" id="KW-1185">Reference proteome</keyword>
<dbReference type="PANTHER" id="PTHR10344">
    <property type="entry name" value="THYMIDYLATE KINASE"/>
    <property type="match status" value="1"/>
</dbReference>
<evidence type="ECO:0000256" key="7">
    <source>
        <dbReference type="HAMAP-Rule" id="MF_00165"/>
    </source>
</evidence>
<organism evidence="9 10">
    <name type="scientific">Haliovirga abyssi</name>
    <dbReference type="NCBI Taxonomy" id="2996794"/>
    <lineage>
        <taxon>Bacteria</taxon>
        <taxon>Fusobacteriati</taxon>
        <taxon>Fusobacteriota</taxon>
        <taxon>Fusobacteriia</taxon>
        <taxon>Fusobacteriales</taxon>
        <taxon>Haliovirgaceae</taxon>
        <taxon>Haliovirga</taxon>
    </lineage>
</organism>
<dbReference type="GO" id="GO:0004798">
    <property type="term" value="F:dTMP kinase activity"/>
    <property type="evidence" value="ECO:0007669"/>
    <property type="project" value="UniProtKB-UniRule"/>
</dbReference>
<dbReference type="Proteomes" id="UP001321582">
    <property type="component" value="Chromosome"/>
</dbReference>
<feature type="binding site" evidence="7">
    <location>
        <begin position="11"/>
        <end position="18"/>
    </location>
    <ligand>
        <name>ATP</name>
        <dbReference type="ChEBI" id="CHEBI:30616"/>
    </ligand>
</feature>
<evidence type="ECO:0000256" key="4">
    <source>
        <dbReference type="ARBA" id="ARBA00022741"/>
    </source>
</evidence>
<reference evidence="9 10" key="1">
    <citation type="submission" date="2022-11" db="EMBL/GenBank/DDBJ databases">
        <title>Haliovirga abyssi gen. nov., sp. nov., a mesophilic fermentative bacterium isolated from the Iheya North hydrothermal field and the proposal of Haliovirgaceae fam. nov.</title>
        <authorList>
            <person name="Miyazaki U."/>
            <person name="Tame A."/>
            <person name="Miyazaki J."/>
            <person name="Takai K."/>
            <person name="Sawayama S."/>
            <person name="Kitajima M."/>
            <person name="Okamoto A."/>
            <person name="Nakagawa S."/>
        </authorList>
    </citation>
    <scope>NUCLEOTIDE SEQUENCE [LARGE SCALE GENOMIC DNA]</scope>
    <source>
        <strain evidence="9 10">IC12</strain>
    </source>
</reference>
<dbReference type="GO" id="GO:0005737">
    <property type="term" value="C:cytoplasm"/>
    <property type="evidence" value="ECO:0007669"/>
    <property type="project" value="TreeGrafter"/>
</dbReference>
<keyword evidence="5 7" id="KW-0418">Kinase</keyword>
<dbReference type="KEGG" id="haby:HLVA_19030"/>
<proteinExistence type="inferred from homology"/>